<reference evidence="2 3" key="1">
    <citation type="submission" date="2020-08" db="EMBL/GenBank/DDBJ databases">
        <title>Sequencing the genomes of 1000 actinobacteria strains.</title>
        <authorList>
            <person name="Klenk H.-P."/>
        </authorList>
    </citation>
    <scope>NUCLEOTIDE SEQUENCE [LARGE SCALE GENOMIC DNA]</scope>
    <source>
        <strain evidence="2 3">DSM 44593</strain>
    </source>
</reference>
<dbReference type="RefSeq" id="WP_246463718.1">
    <property type="nucleotide sequence ID" value="NZ_BAABKT010000039.1"/>
</dbReference>
<gene>
    <name evidence="2" type="ORF">HNR25_003569</name>
</gene>
<name>A0A841EG20_9ACTN</name>
<dbReference type="Proteomes" id="UP000578077">
    <property type="component" value="Unassembled WGS sequence"/>
</dbReference>
<dbReference type="EMBL" id="JACHLY010000001">
    <property type="protein sequence ID" value="MBB5999818.1"/>
    <property type="molecule type" value="Genomic_DNA"/>
</dbReference>
<keyword evidence="3" id="KW-1185">Reference proteome</keyword>
<protein>
    <submittedName>
        <fullName evidence="2">Uncharacterized protein</fullName>
    </submittedName>
</protein>
<evidence type="ECO:0000313" key="3">
    <source>
        <dbReference type="Proteomes" id="UP000578077"/>
    </source>
</evidence>
<evidence type="ECO:0000313" key="2">
    <source>
        <dbReference type="EMBL" id="MBB5999818.1"/>
    </source>
</evidence>
<dbReference type="AlphaFoldDB" id="A0A841EG20"/>
<accession>A0A841EG20</accession>
<proteinExistence type="predicted"/>
<organism evidence="2 3">
    <name type="scientific">Streptomonospora salina</name>
    <dbReference type="NCBI Taxonomy" id="104205"/>
    <lineage>
        <taxon>Bacteria</taxon>
        <taxon>Bacillati</taxon>
        <taxon>Actinomycetota</taxon>
        <taxon>Actinomycetes</taxon>
        <taxon>Streptosporangiales</taxon>
        <taxon>Nocardiopsidaceae</taxon>
        <taxon>Streptomonospora</taxon>
    </lineage>
</organism>
<sequence>MAARHLLQVQHISQYCQSVEAFGEAPRSVFHVPEEDPVAESRPRTAPQPWQL</sequence>
<comment type="caution">
    <text evidence="2">The sequence shown here is derived from an EMBL/GenBank/DDBJ whole genome shotgun (WGS) entry which is preliminary data.</text>
</comment>
<feature type="region of interest" description="Disordered" evidence="1">
    <location>
        <begin position="33"/>
        <end position="52"/>
    </location>
</feature>
<evidence type="ECO:0000256" key="1">
    <source>
        <dbReference type="SAM" id="MobiDB-lite"/>
    </source>
</evidence>